<protein>
    <submittedName>
        <fullName evidence="1">Uncharacterized protein</fullName>
    </submittedName>
</protein>
<dbReference type="EMBL" id="JANCYW010000001">
    <property type="protein sequence ID" value="KAK4534069.1"/>
    <property type="molecule type" value="Genomic_DNA"/>
</dbReference>
<dbReference type="InterPro" id="IPR036410">
    <property type="entry name" value="HSP_DnaJ_Cys-rich_dom_sf"/>
</dbReference>
<organism evidence="1 2">
    <name type="scientific">Cyanidium caldarium</name>
    <name type="common">Red alga</name>
    <dbReference type="NCBI Taxonomy" id="2771"/>
    <lineage>
        <taxon>Eukaryota</taxon>
        <taxon>Rhodophyta</taxon>
        <taxon>Bangiophyceae</taxon>
        <taxon>Cyanidiales</taxon>
        <taxon>Cyanidiaceae</taxon>
        <taxon>Cyanidium</taxon>
    </lineage>
</organism>
<gene>
    <name evidence="1" type="ORF">CDCA_CDCA01G0094</name>
</gene>
<dbReference type="SUPFAM" id="SSF57938">
    <property type="entry name" value="DnaJ/Hsp40 cysteine-rich domain"/>
    <property type="match status" value="1"/>
</dbReference>
<dbReference type="Proteomes" id="UP001301350">
    <property type="component" value="Unassembled WGS sequence"/>
</dbReference>
<dbReference type="GO" id="GO:0047134">
    <property type="term" value="F:protein-disulfide reductase [NAD(P)H] activity"/>
    <property type="evidence" value="ECO:0007669"/>
    <property type="project" value="TreeGrafter"/>
</dbReference>
<dbReference type="PANTHER" id="PTHR15852:SF56">
    <property type="entry name" value="PROTEIN PHOTOSYSTEM I ASSEMBLY 2, CHLOROPLASTIC"/>
    <property type="match status" value="1"/>
</dbReference>
<reference evidence="1 2" key="1">
    <citation type="submission" date="2022-07" db="EMBL/GenBank/DDBJ databases">
        <title>Genome-wide signatures of adaptation to extreme environments.</title>
        <authorList>
            <person name="Cho C.H."/>
            <person name="Yoon H.S."/>
        </authorList>
    </citation>
    <scope>NUCLEOTIDE SEQUENCE [LARGE SCALE GENOMIC DNA]</scope>
    <source>
        <strain evidence="1 2">DBV 063 E5</strain>
    </source>
</reference>
<dbReference type="GO" id="GO:0009507">
    <property type="term" value="C:chloroplast"/>
    <property type="evidence" value="ECO:0007669"/>
    <property type="project" value="TreeGrafter"/>
</dbReference>
<comment type="caution">
    <text evidence="1">The sequence shown here is derived from an EMBL/GenBank/DDBJ whole genome shotgun (WGS) entry which is preliminary data.</text>
</comment>
<evidence type="ECO:0000313" key="2">
    <source>
        <dbReference type="Proteomes" id="UP001301350"/>
    </source>
</evidence>
<dbReference type="GO" id="GO:0048564">
    <property type="term" value="P:photosystem I assembly"/>
    <property type="evidence" value="ECO:0007669"/>
    <property type="project" value="TreeGrafter"/>
</dbReference>
<accession>A0AAV9IP95</accession>
<dbReference type="AlphaFoldDB" id="A0AAV9IP95"/>
<name>A0AAV9IP95_CYACA</name>
<sequence>MGHWAFVGIPSAAIGWRRSSFPLSARWAVLWRVQASQSEPRCNRPLCTTPAFVPTRRQFLQRAAAVLLSFFITNGWLSNRAATAADEAPPATDPAAAAAAAAEPVCGNCGGGGKVECDMCAGTGFWRAGGFADDRRARYKGAVCPQCDGSGKLVCPVCLGTGEADVRGMLRRRRVPAGPGRRLQTNF</sequence>
<evidence type="ECO:0000313" key="1">
    <source>
        <dbReference type="EMBL" id="KAK4534069.1"/>
    </source>
</evidence>
<dbReference type="PANTHER" id="PTHR15852">
    <property type="entry name" value="PLASTID TRANSCRIPTIONALLY ACTIVE PROTEIN"/>
    <property type="match status" value="1"/>
</dbReference>
<proteinExistence type="predicted"/>
<keyword evidence="2" id="KW-1185">Reference proteome</keyword>